<evidence type="ECO:0000313" key="2">
    <source>
        <dbReference type="EMBL" id="CAI8584383.1"/>
    </source>
</evidence>
<comment type="caution">
    <text evidence="2">The sequence shown here is derived from an EMBL/GenBank/DDBJ whole genome shotgun (WGS) entry which is preliminary data.</text>
</comment>
<gene>
    <name evidence="2" type="ORF">VFH_U072040</name>
</gene>
<evidence type="ECO:0000256" key="1">
    <source>
        <dbReference type="SAM" id="MobiDB-lite"/>
    </source>
</evidence>
<keyword evidence="3" id="KW-1185">Reference proteome</keyword>
<proteinExistence type="predicted"/>
<name>A0AAV0YHQ3_VICFA</name>
<dbReference type="AlphaFoldDB" id="A0AAV0YHQ3"/>
<feature type="compositionally biased region" description="Basic and acidic residues" evidence="1">
    <location>
        <begin position="51"/>
        <end position="73"/>
    </location>
</feature>
<sequence length="121" mass="14571">MKRSIDDSTATIPKPVFLTKARRERQALERHHIQVTGHRRNQEDFLLSTNNRDKEHEEEIKPAEREKEEEVETIKSKKPKMRVIKPTEKFIFSFEWENPEDILRELDIMNQEDAQLRMMVV</sequence>
<reference evidence="2 3" key="1">
    <citation type="submission" date="2023-01" db="EMBL/GenBank/DDBJ databases">
        <authorList>
            <person name="Kreplak J."/>
        </authorList>
    </citation>
    <scope>NUCLEOTIDE SEQUENCE [LARGE SCALE GENOMIC DNA]</scope>
</reference>
<feature type="region of interest" description="Disordered" evidence="1">
    <location>
        <begin position="48"/>
        <end position="73"/>
    </location>
</feature>
<evidence type="ECO:0000313" key="3">
    <source>
        <dbReference type="Proteomes" id="UP001157006"/>
    </source>
</evidence>
<protein>
    <submittedName>
        <fullName evidence="2">Uncharacterized protein</fullName>
    </submittedName>
</protein>
<accession>A0AAV0YHQ3</accession>
<dbReference type="EMBL" id="CATIWC010001709">
    <property type="protein sequence ID" value="CAI8584383.1"/>
    <property type="molecule type" value="Genomic_DNA"/>
</dbReference>
<organism evidence="2 3">
    <name type="scientific">Vicia faba</name>
    <name type="common">Broad bean</name>
    <name type="synonym">Faba vulgaris</name>
    <dbReference type="NCBI Taxonomy" id="3906"/>
    <lineage>
        <taxon>Eukaryota</taxon>
        <taxon>Viridiplantae</taxon>
        <taxon>Streptophyta</taxon>
        <taxon>Embryophyta</taxon>
        <taxon>Tracheophyta</taxon>
        <taxon>Spermatophyta</taxon>
        <taxon>Magnoliopsida</taxon>
        <taxon>eudicotyledons</taxon>
        <taxon>Gunneridae</taxon>
        <taxon>Pentapetalae</taxon>
        <taxon>rosids</taxon>
        <taxon>fabids</taxon>
        <taxon>Fabales</taxon>
        <taxon>Fabaceae</taxon>
        <taxon>Papilionoideae</taxon>
        <taxon>50 kb inversion clade</taxon>
        <taxon>NPAAA clade</taxon>
        <taxon>Hologalegina</taxon>
        <taxon>IRL clade</taxon>
        <taxon>Fabeae</taxon>
        <taxon>Vicia</taxon>
    </lineage>
</organism>
<dbReference type="Proteomes" id="UP001157006">
    <property type="component" value="Unassembled WGS sequence"/>
</dbReference>